<reference evidence="3 4" key="1">
    <citation type="journal article" date="2015" name="Genome Biol.">
        <title>Comparative genomics of Steinernema reveals deeply conserved gene regulatory networks.</title>
        <authorList>
            <person name="Dillman A.R."/>
            <person name="Macchietto M."/>
            <person name="Porter C.F."/>
            <person name="Rogers A."/>
            <person name="Williams B."/>
            <person name="Antoshechkin I."/>
            <person name="Lee M.M."/>
            <person name="Goodwin Z."/>
            <person name="Lu X."/>
            <person name="Lewis E.E."/>
            <person name="Goodrich-Blair H."/>
            <person name="Stock S.P."/>
            <person name="Adams B.J."/>
            <person name="Sternberg P.W."/>
            <person name="Mortazavi A."/>
        </authorList>
    </citation>
    <scope>NUCLEOTIDE SEQUENCE [LARGE SCALE GENOMIC DNA]</scope>
    <source>
        <strain evidence="3 4">ALL</strain>
    </source>
</reference>
<proteinExistence type="predicted"/>
<dbReference type="STRING" id="34508.A0A4U5PG43"/>
<feature type="compositionally biased region" description="Basic and acidic residues" evidence="1">
    <location>
        <begin position="244"/>
        <end position="285"/>
    </location>
</feature>
<dbReference type="InterPro" id="IPR001012">
    <property type="entry name" value="UBX_dom"/>
</dbReference>
<name>A0A4U5PG43_STECR</name>
<dbReference type="PROSITE" id="PS50033">
    <property type="entry name" value="UBX"/>
    <property type="match status" value="1"/>
</dbReference>
<dbReference type="SUPFAM" id="SSF54236">
    <property type="entry name" value="Ubiquitin-like"/>
    <property type="match status" value="1"/>
</dbReference>
<dbReference type="PANTHER" id="PTHR23322">
    <property type="entry name" value="FAS-ASSOCIATED PROTEIN"/>
    <property type="match status" value="1"/>
</dbReference>
<dbReference type="Pfam" id="PF21021">
    <property type="entry name" value="FAF1"/>
    <property type="match status" value="1"/>
</dbReference>
<dbReference type="SUPFAM" id="SSF52833">
    <property type="entry name" value="Thioredoxin-like"/>
    <property type="match status" value="1"/>
</dbReference>
<reference evidence="3 4" key="2">
    <citation type="journal article" date="2019" name="G3 (Bethesda)">
        <title>Hybrid Assembly of the Genome of the Entomopathogenic Nematode Steinernema carpocapsae Identifies the X-Chromosome.</title>
        <authorList>
            <person name="Serra L."/>
            <person name="Macchietto M."/>
            <person name="Macias-Munoz A."/>
            <person name="McGill C.J."/>
            <person name="Rodriguez I.M."/>
            <person name="Rodriguez B."/>
            <person name="Murad R."/>
            <person name="Mortazavi A."/>
        </authorList>
    </citation>
    <scope>NUCLEOTIDE SEQUENCE [LARGE SCALE GENOMIC DNA]</scope>
    <source>
        <strain evidence="3 4">ALL</strain>
    </source>
</reference>
<dbReference type="OrthoDB" id="1920064at2759"/>
<dbReference type="InterPro" id="IPR049483">
    <property type="entry name" value="FAF1_2-like_UAS"/>
</dbReference>
<accession>A0A4U5PG43</accession>
<comment type="caution">
    <text evidence="3">The sequence shown here is derived from an EMBL/GenBank/DDBJ whole genome shotgun (WGS) entry which is preliminary data.</text>
</comment>
<evidence type="ECO:0000313" key="3">
    <source>
        <dbReference type="EMBL" id="TKR95542.1"/>
    </source>
</evidence>
<organism evidence="3 4">
    <name type="scientific">Steinernema carpocapsae</name>
    <name type="common">Entomopathogenic nematode</name>
    <dbReference type="NCBI Taxonomy" id="34508"/>
    <lineage>
        <taxon>Eukaryota</taxon>
        <taxon>Metazoa</taxon>
        <taxon>Ecdysozoa</taxon>
        <taxon>Nematoda</taxon>
        <taxon>Chromadorea</taxon>
        <taxon>Rhabditida</taxon>
        <taxon>Tylenchina</taxon>
        <taxon>Panagrolaimomorpha</taxon>
        <taxon>Strongyloidoidea</taxon>
        <taxon>Steinernematidae</taxon>
        <taxon>Steinernema</taxon>
    </lineage>
</organism>
<dbReference type="Gene3D" id="3.10.20.90">
    <property type="entry name" value="Phosphatidylinositol 3-kinase Catalytic Subunit, Chain A, domain 1"/>
    <property type="match status" value="1"/>
</dbReference>
<sequence length="366" mass="43185">MAAYDDYNDNEYESYSEEDEIPIPAIRRFDSNIPLILNGVDCMEEIMENFEFVFEQRYGETRPVFHRGSLAEASRAAFKAPSLQKRPLALYLHKEETDQDQCFPFRVMTNKAVVTLLRKNFVLWGWDVTSQKNKEKLERLMAEADMRRIYREIEQMDPTKFPMLIIIEAPCWVHEIVEKIQVSDSADEVRAVLLKRLNIAVEAKNMENFNFLRDALRDEQREEYEKTLALDKAKMEERLKQELAEKEKKEKEAEEKAAKERREKEKQVLAEEKQAELPEEPKTTDPDTVTVRVRLPGGKAENRTFRFTEEVRLLLTYVESLGFSMTSHNVFNSDRPKKNVADFDLEKTFAEVKWPKREMVFVEEKF</sequence>
<dbReference type="Pfam" id="PF00789">
    <property type="entry name" value="UBX"/>
    <property type="match status" value="1"/>
</dbReference>
<dbReference type="InterPro" id="IPR050730">
    <property type="entry name" value="UBX_domain-protein"/>
</dbReference>
<dbReference type="Gene3D" id="3.40.30.10">
    <property type="entry name" value="Glutaredoxin"/>
    <property type="match status" value="1"/>
</dbReference>
<dbReference type="AlphaFoldDB" id="A0A4U5PG43"/>
<evidence type="ECO:0000313" key="4">
    <source>
        <dbReference type="Proteomes" id="UP000298663"/>
    </source>
</evidence>
<gene>
    <name evidence="3" type="ORF">L596_009696</name>
</gene>
<dbReference type="GO" id="GO:0036503">
    <property type="term" value="P:ERAD pathway"/>
    <property type="evidence" value="ECO:0007669"/>
    <property type="project" value="TreeGrafter"/>
</dbReference>
<keyword evidence="4" id="KW-1185">Reference proteome</keyword>
<dbReference type="InterPro" id="IPR036249">
    <property type="entry name" value="Thioredoxin-like_sf"/>
</dbReference>
<dbReference type="EMBL" id="AZBU02000002">
    <property type="protein sequence ID" value="TKR95542.1"/>
    <property type="molecule type" value="Genomic_DNA"/>
</dbReference>
<feature type="region of interest" description="Disordered" evidence="1">
    <location>
        <begin position="244"/>
        <end position="289"/>
    </location>
</feature>
<evidence type="ECO:0000256" key="1">
    <source>
        <dbReference type="SAM" id="MobiDB-lite"/>
    </source>
</evidence>
<dbReference type="GO" id="GO:0005634">
    <property type="term" value="C:nucleus"/>
    <property type="evidence" value="ECO:0007669"/>
    <property type="project" value="TreeGrafter"/>
</dbReference>
<dbReference type="GO" id="GO:0005783">
    <property type="term" value="C:endoplasmic reticulum"/>
    <property type="evidence" value="ECO:0007669"/>
    <property type="project" value="TreeGrafter"/>
</dbReference>
<dbReference type="PANTHER" id="PTHR23322:SF96">
    <property type="entry name" value="FAS-ASSOCIATED FACTOR 1"/>
    <property type="match status" value="1"/>
</dbReference>
<dbReference type="GO" id="GO:0043130">
    <property type="term" value="F:ubiquitin binding"/>
    <property type="evidence" value="ECO:0007669"/>
    <property type="project" value="TreeGrafter"/>
</dbReference>
<dbReference type="InterPro" id="IPR006577">
    <property type="entry name" value="UAS"/>
</dbReference>
<dbReference type="SMART" id="SM00594">
    <property type="entry name" value="UAS"/>
    <property type="match status" value="1"/>
</dbReference>
<protein>
    <recommendedName>
        <fullName evidence="2">UBX domain-containing protein</fullName>
    </recommendedName>
</protein>
<evidence type="ECO:0000259" key="2">
    <source>
        <dbReference type="PROSITE" id="PS50033"/>
    </source>
</evidence>
<feature type="domain" description="UBX" evidence="2">
    <location>
        <begin position="284"/>
        <end position="362"/>
    </location>
</feature>
<dbReference type="SMART" id="SM00166">
    <property type="entry name" value="UBX"/>
    <property type="match status" value="1"/>
</dbReference>
<dbReference type="InterPro" id="IPR029071">
    <property type="entry name" value="Ubiquitin-like_domsf"/>
</dbReference>
<dbReference type="Proteomes" id="UP000298663">
    <property type="component" value="Unassembled WGS sequence"/>
</dbReference>